<proteinExistence type="predicted"/>
<reference evidence="3" key="2">
    <citation type="submission" date="2023-05" db="EMBL/GenBank/DDBJ databases">
        <authorList>
            <person name="Fouks B."/>
        </authorList>
    </citation>
    <scope>NUCLEOTIDE SEQUENCE</scope>
    <source>
        <strain evidence="3">Stay&amp;Tobe</strain>
        <tissue evidence="3">Testes</tissue>
    </source>
</reference>
<dbReference type="PRINTS" id="PR00947">
    <property type="entry name" value="CUTICLE"/>
</dbReference>
<dbReference type="AlphaFoldDB" id="A0AAD8EI24"/>
<dbReference type="Pfam" id="PF00379">
    <property type="entry name" value="Chitin_bind_4"/>
    <property type="match status" value="1"/>
</dbReference>
<dbReference type="PROSITE" id="PS51155">
    <property type="entry name" value="CHIT_BIND_RR_2"/>
    <property type="match status" value="1"/>
</dbReference>
<accession>A0AAD8EI24</accession>
<dbReference type="PANTHER" id="PTHR12236:SF95">
    <property type="entry name" value="CUTICULAR PROTEIN 76BD, ISOFORM C-RELATED"/>
    <property type="match status" value="1"/>
</dbReference>
<organism evidence="3 4">
    <name type="scientific">Diploptera punctata</name>
    <name type="common">Pacific beetle cockroach</name>
    <dbReference type="NCBI Taxonomy" id="6984"/>
    <lineage>
        <taxon>Eukaryota</taxon>
        <taxon>Metazoa</taxon>
        <taxon>Ecdysozoa</taxon>
        <taxon>Arthropoda</taxon>
        <taxon>Hexapoda</taxon>
        <taxon>Insecta</taxon>
        <taxon>Pterygota</taxon>
        <taxon>Neoptera</taxon>
        <taxon>Polyneoptera</taxon>
        <taxon>Dictyoptera</taxon>
        <taxon>Blattodea</taxon>
        <taxon>Blaberoidea</taxon>
        <taxon>Blaberidae</taxon>
        <taxon>Diplopterinae</taxon>
        <taxon>Diploptera</taxon>
    </lineage>
</organism>
<evidence type="ECO:0000313" key="3">
    <source>
        <dbReference type="EMBL" id="KAJ9591088.1"/>
    </source>
</evidence>
<comment type="caution">
    <text evidence="3">The sequence shown here is derived from an EMBL/GenBank/DDBJ whole genome shotgun (WGS) entry which is preliminary data.</text>
</comment>
<name>A0AAD8EI24_DIPPU</name>
<reference evidence="3" key="1">
    <citation type="journal article" date="2023" name="IScience">
        <title>Live-bearing cockroach genome reveals convergent evolutionary mechanisms linked to viviparity in insects and beyond.</title>
        <authorList>
            <person name="Fouks B."/>
            <person name="Harrison M.C."/>
            <person name="Mikhailova A.A."/>
            <person name="Marchal E."/>
            <person name="English S."/>
            <person name="Carruthers M."/>
            <person name="Jennings E.C."/>
            <person name="Chiamaka E.L."/>
            <person name="Frigard R.A."/>
            <person name="Pippel M."/>
            <person name="Attardo G.M."/>
            <person name="Benoit J.B."/>
            <person name="Bornberg-Bauer E."/>
            <person name="Tobe S.S."/>
        </authorList>
    </citation>
    <scope>NUCLEOTIDE SEQUENCE</scope>
    <source>
        <strain evidence="3">Stay&amp;Tobe</strain>
    </source>
</reference>
<evidence type="ECO:0000313" key="4">
    <source>
        <dbReference type="Proteomes" id="UP001233999"/>
    </source>
</evidence>
<evidence type="ECO:0000256" key="1">
    <source>
        <dbReference type="ARBA" id="ARBA00022460"/>
    </source>
</evidence>
<dbReference type="EMBL" id="JASPKZ010003887">
    <property type="protein sequence ID" value="KAJ9591088.1"/>
    <property type="molecule type" value="Genomic_DNA"/>
</dbReference>
<dbReference type="Proteomes" id="UP001233999">
    <property type="component" value="Unassembled WGS sequence"/>
</dbReference>
<dbReference type="InterPro" id="IPR000618">
    <property type="entry name" value="Insect_cuticle"/>
</dbReference>
<keyword evidence="1 2" id="KW-0193">Cuticle</keyword>
<dbReference type="InterPro" id="IPR051217">
    <property type="entry name" value="Insect_Cuticle_Struc_Prot"/>
</dbReference>
<gene>
    <name evidence="3" type="ORF">L9F63_002369</name>
</gene>
<feature type="non-terminal residue" evidence="3">
    <location>
        <position position="107"/>
    </location>
</feature>
<keyword evidence="4" id="KW-1185">Reference proteome</keyword>
<protein>
    <submittedName>
        <fullName evidence="3">Uncharacterized protein</fullName>
    </submittedName>
</protein>
<dbReference type="GO" id="GO:0042302">
    <property type="term" value="F:structural constituent of cuticle"/>
    <property type="evidence" value="ECO:0007669"/>
    <property type="project" value="UniProtKB-UniRule"/>
</dbReference>
<dbReference type="GO" id="GO:0031012">
    <property type="term" value="C:extracellular matrix"/>
    <property type="evidence" value="ECO:0007669"/>
    <property type="project" value="TreeGrafter"/>
</dbReference>
<dbReference type="GO" id="GO:0005615">
    <property type="term" value="C:extracellular space"/>
    <property type="evidence" value="ECO:0007669"/>
    <property type="project" value="TreeGrafter"/>
</dbReference>
<dbReference type="PANTHER" id="PTHR12236">
    <property type="entry name" value="STRUCTURAL CONTITUENT OF CUTICLE"/>
    <property type="match status" value="1"/>
</dbReference>
<evidence type="ECO:0000256" key="2">
    <source>
        <dbReference type="PROSITE-ProRule" id="PRU00497"/>
    </source>
</evidence>
<sequence length="107" mass="11602">YEEPSYQGSSSYGSTFGSSVGGAERVIALYALKAHPKYEFAYGVTDHKTGDNHSQKESRDGDVVVGEYSLHEPGGNVRVVKYHADKDGFHAHVINSNGNDHSGAHHQ</sequence>